<evidence type="ECO:0000313" key="6">
    <source>
        <dbReference type="EMBL" id="AYV81631.1"/>
    </source>
</evidence>
<feature type="domain" description="Uracil-DNA glycosylase-like" evidence="5">
    <location>
        <begin position="73"/>
        <end position="243"/>
    </location>
</feature>
<dbReference type="InterPro" id="IPR005122">
    <property type="entry name" value="Uracil-DNA_glycosylase-like"/>
</dbReference>
<dbReference type="NCBIfam" id="NF003592">
    <property type="entry name" value="PRK05254.1-5"/>
    <property type="match status" value="1"/>
</dbReference>
<dbReference type="GO" id="GO:0004844">
    <property type="term" value="F:uracil DNA N-glycosylase activity"/>
    <property type="evidence" value="ECO:0007669"/>
    <property type="project" value="InterPro"/>
</dbReference>
<organism evidence="6">
    <name type="scientific">Harvfovirus sp</name>
    <dbReference type="NCBI Taxonomy" id="2487768"/>
    <lineage>
        <taxon>Viruses</taxon>
        <taxon>Varidnaviria</taxon>
        <taxon>Bamfordvirae</taxon>
        <taxon>Nucleocytoviricota</taxon>
        <taxon>Megaviricetes</taxon>
        <taxon>Imitervirales</taxon>
        <taxon>Mimiviridae</taxon>
        <taxon>Klosneuvirinae</taxon>
    </lineage>
</organism>
<dbReference type="InterPro" id="IPR036895">
    <property type="entry name" value="Uracil-DNA_glycosylase-like_sf"/>
</dbReference>
<dbReference type="SMART" id="SM00987">
    <property type="entry name" value="UreE_C"/>
    <property type="match status" value="1"/>
</dbReference>
<name>A0A3G5A5V7_9VIRU</name>
<proteinExistence type="inferred from homology"/>
<protein>
    <submittedName>
        <fullName evidence="6">Uracil-DNA glycosylase</fullName>
    </submittedName>
</protein>
<dbReference type="Pfam" id="PF03167">
    <property type="entry name" value="UDG"/>
    <property type="match status" value="1"/>
</dbReference>
<evidence type="ECO:0000259" key="5">
    <source>
        <dbReference type="SMART" id="SM00986"/>
    </source>
</evidence>
<dbReference type="SMART" id="SM00986">
    <property type="entry name" value="UDG"/>
    <property type="match status" value="1"/>
</dbReference>
<comment type="similarity">
    <text evidence="1">Belongs to the uracil-DNA glycosylase (UDG) superfamily. UNG family.</text>
</comment>
<dbReference type="SUPFAM" id="SSF52141">
    <property type="entry name" value="Uracil-DNA glycosylase-like"/>
    <property type="match status" value="1"/>
</dbReference>
<dbReference type="InterPro" id="IPR002043">
    <property type="entry name" value="UDG_fam1"/>
</dbReference>
<dbReference type="Gene3D" id="3.40.470.10">
    <property type="entry name" value="Uracil-DNA glycosylase-like domain"/>
    <property type="match status" value="1"/>
</dbReference>
<gene>
    <name evidence="6" type="ORF">Harvfovirus47_1</name>
</gene>
<sequence length="254" mass="28982">MLSVKDYKFLSWKEKYPDGVVELVFDKKSSWYPVLGELIEDEQFVEIETALGEEVKVGKQMYPYPDLLFSAFRFTPFENLKVLILGMDPYFKAEKGIPQAMGLSFSVPVGINIPSSLSNIFNNMKKFQHIKSRPTHGNLEYLASQGCLMLNSALTVPDSEVNKHAPIWKWFTDSIIQKISDRCENIVFVLWGSQALSKLKLIDQNKHHVLISSHPSGLSCAKPLKQYPAFNEADHFGDINAFLKKVNKKELIYM</sequence>
<keyword evidence="3" id="KW-0378">Hydrolase</keyword>
<evidence type="ECO:0000256" key="2">
    <source>
        <dbReference type="ARBA" id="ARBA00022763"/>
    </source>
</evidence>
<evidence type="ECO:0000256" key="3">
    <source>
        <dbReference type="ARBA" id="ARBA00022801"/>
    </source>
</evidence>
<evidence type="ECO:0000256" key="1">
    <source>
        <dbReference type="ARBA" id="ARBA00008184"/>
    </source>
</evidence>
<keyword evidence="4" id="KW-0234">DNA repair</keyword>
<dbReference type="GO" id="GO:0097510">
    <property type="term" value="P:base-excision repair, AP site formation via deaminated base removal"/>
    <property type="evidence" value="ECO:0007669"/>
    <property type="project" value="TreeGrafter"/>
</dbReference>
<keyword evidence="2" id="KW-0227">DNA damage</keyword>
<dbReference type="PANTHER" id="PTHR11264">
    <property type="entry name" value="URACIL-DNA GLYCOSYLASE"/>
    <property type="match status" value="1"/>
</dbReference>
<evidence type="ECO:0000256" key="4">
    <source>
        <dbReference type="ARBA" id="ARBA00023204"/>
    </source>
</evidence>
<dbReference type="PANTHER" id="PTHR11264:SF0">
    <property type="entry name" value="URACIL-DNA GLYCOSYLASE"/>
    <property type="match status" value="1"/>
</dbReference>
<dbReference type="EMBL" id="MK072289">
    <property type="protein sequence ID" value="AYV81631.1"/>
    <property type="molecule type" value="Genomic_DNA"/>
</dbReference>
<reference evidence="6" key="1">
    <citation type="submission" date="2018-10" db="EMBL/GenBank/DDBJ databases">
        <title>Hidden diversity of soil giant viruses.</title>
        <authorList>
            <person name="Schulz F."/>
            <person name="Alteio L."/>
            <person name="Goudeau D."/>
            <person name="Ryan E.M."/>
            <person name="Malmstrom R.R."/>
            <person name="Blanchard J."/>
            <person name="Woyke T."/>
        </authorList>
    </citation>
    <scope>NUCLEOTIDE SEQUENCE</scope>
    <source>
        <strain evidence="6">HAV1</strain>
    </source>
</reference>
<dbReference type="CDD" id="cd10027">
    <property type="entry name" value="UDG-F1-like"/>
    <property type="match status" value="1"/>
</dbReference>
<accession>A0A3G5A5V7</accession>